<dbReference type="PROSITE" id="PS52016">
    <property type="entry name" value="TONB_DEPENDENT_REC_3"/>
    <property type="match status" value="1"/>
</dbReference>
<evidence type="ECO:0000259" key="5">
    <source>
        <dbReference type="Pfam" id="PF07715"/>
    </source>
</evidence>
<comment type="subcellular location">
    <subcellularLocation>
        <location evidence="1">Cell outer membrane</location>
        <topology evidence="1">Multi-pass membrane protein</topology>
    </subcellularLocation>
</comment>
<reference evidence="6 7" key="1">
    <citation type="submission" date="2021-06" db="EMBL/GenBank/DDBJ databases">
        <title>Sphingomonas sp. XMGL2, whole genome shotgun sequencing project.</title>
        <authorList>
            <person name="Zhao G."/>
            <person name="Shen L."/>
        </authorList>
    </citation>
    <scope>NUCLEOTIDE SEQUENCE [LARGE SCALE GENOMIC DNA]</scope>
    <source>
        <strain evidence="6 7">XMGL2</strain>
    </source>
</reference>
<keyword evidence="1" id="KW-0998">Cell outer membrane</keyword>
<evidence type="ECO:0000259" key="4">
    <source>
        <dbReference type="Pfam" id="PF00593"/>
    </source>
</evidence>
<keyword evidence="3" id="KW-0732">Signal</keyword>
<name>A0ABS6BPD9_9SPHN</name>
<keyword evidence="1" id="KW-0812">Transmembrane</keyword>
<keyword evidence="1" id="KW-1134">Transmembrane beta strand</keyword>
<dbReference type="Pfam" id="PF07715">
    <property type="entry name" value="Plug"/>
    <property type="match status" value="1"/>
</dbReference>
<evidence type="ECO:0000256" key="3">
    <source>
        <dbReference type="SAM" id="SignalP"/>
    </source>
</evidence>
<feature type="signal peptide" evidence="3">
    <location>
        <begin position="1"/>
        <end position="34"/>
    </location>
</feature>
<sequence>MEFRGFIRSSAHVRRALLATTLLGAPLALQPAFAQQATPSEQTQEIVVTGSRLLRTDLTAPSPVSVVSEQNVKLSGNVTLERTLNQMPQLGQGNTSSVNNGGGSGIYAANLRGLGSTRTLTLVNGRRFVAANSSGDVDMSSIPDALISRVDVISGGASAVYGSDAIAGAVNFILKDNFQGIEATANYGINERGDGAQRKFDVTIGMNAPDDRGNVAMSFSYTKVDGFTQDDRSWSRTPLADNSAHTAFVYSGSGNIPYTRIPLSAAQIASLQGLAPATTPGCSVTSVRFQANGTPTRYCSPEDSYNYAAYNYLQRPLTRFNATALGHYDLSDHITAFMEAYYVNVQNNSVLAPDSLTPLTPDPANPLTTTLKVRYINNPALPTVVSNFFNNNQQVFDPRHTGIASITGAGLRTEDFGTRRSYYERNSFDFTGGLRGDIDLGGRNFKWEVFGQYMRNREDTRNLGFVNSARLTQALDATTSANGSVVCVSGSTGCVPLNIFGAINPAAAAFVTPERDSRSTFTRSVAGASIAGSLFDLPAGPVSVAVGAEYRRDYYQSNPSPYDLNKEYGSASNNPLAGGYNVKEVFGEIGVPILADMPFFHRLELEAAIRYSKYSSIGGVVAYKGGVQYAPVSWVRFRGAYNRAVRAPNVGELFVQPGTGFTGGTDPCDITARPSSAVQQLCVAQGVPAGDIATFRQSALGLTSLTTNSGALKAEKSDTYTVGAVISPPFVRNLNFTVDYFNVTVNDAITRPNVQQVINDCLTSLDAAGQSCQSIIRDSSGQIAYIQTNYQNIGYLKVSGIDAQADYRIGLPSFFELGGERAQLSLTAVASWLFNKTQKALSQSVPQDCAGYYGGGCSSGTGGFILPDFKLNLTGAYSSGPVSWRVVGRMIGGLDVYKNVAAYVSHVPAVWYVDSTLTFDVDKRLRLFIGVNNIGDRKPPVLGTTFVGDANVDVSLYDVQGRRYFGGVTFKF</sequence>
<evidence type="ECO:0000256" key="2">
    <source>
        <dbReference type="RuleBase" id="RU003357"/>
    </source>
</evidence>
<feature type="domain" description="TonB-dependent receptor plug" evidence="5">
    <location>
        <begin position="59"/>
        <end position="169"/>
    </location>
</feature>
<evidence type="ECO:0000256" key="1">
    <source>
        <dbReference type="PROSITE-ProRule" id="PRU01360"/>
    </source>
</evidence>
<dbReference type="InterPro" id="IPR039426">
    <property type="entry name" value="TonB-dep_rcpt-like"/>
</dbReference>
<organism evidence="6 7">
    <name type="scientific">Sphingomonas quercus</name>
    <dbReference type="NCBI Taxonomy" id="2842451"/>
    <lineage>
        <taxon>Bacteria</taxon>
        <taxon>Pseudomonadati</taxon>
        <taxon>Pseudomonadota</taxon>
        <taxon>Alphaproteobacteria</taxon>
        <taxon>Sphingomonadales</taxon>
        <taxon>Sphingomonadaceae</taxon>
        <taxon>Sphingomonas</taxon>
    </lineage>
</organism>
<dbReference type="InterPro" id="IPR000531">
    <property type="entry name" value="Beta-barrel_TonB"/>
</dbReference>
<keyword evidence="6" id="KW-0675">Receptor</keyword>
<feature type="chain" id="PRO_5046660757" evidence="3">
    <location>
        <begin position="35"/>
        <end position="972"/>
    </location>
</feature>
<keyword evidence="1" id="KW-0813">Transport</keyword>
<dbReference type="EMBL" id="JAHKRT010000011">
    <property type="protein sequence ID" value="MBU3079522.1"/>
    <property type="molecule type" value="Genomic_DNA"/>
</dbReference>
<evidence type="ECO:0000313" key="6">
    <source>
        <dbReference type="EMBL" id="MBU3079522.1"/>
    </source>
</evidence>
<proteinExistence type="inferred from homology"/>
<comment type="similarity">
    <text evidence="1 2">Belongs to the TonB-dependent receptor family.</text>
</comment>
<keyword evidence="2" id="KW-0798">TonB box</keyword>
<protein>
    <submittedName>
        <fullName evidence="6">TonB-dependent receptor</fullName>
    </submittedName>
</protein>
<feature type="domain" description="TonB-dependent receptor-like beta-barrel" evidence="4">
    <location>
        <begin position="409"/>
        <end position="934"/>
    </location>
</feature>
<comment type="caution">
    <text evidence="6">The sequence shown here is derived from an EMBL/GenBank/DDBJ whole genome shotgun (WGS) entry which is preliminary data.</text>
</comment>
<dbReference type="Proteomes" id="UP000776276">
    <property type="component" value="Unassembled WGS sequence"/>
</dbReference>
<evidence type="ECO:0000313" key="7">
    <source>
        <dbReference type="Proteomes" id="UP000776276"/>
    </source>
</evidence>
<dbReference type="PANTHER" id="PTHR47234:SF2">
    <property type="entry name" value="TONB-DEPENDENT RECEPTOR"/>
    <property type="match status" value="1"/>
</dbReference>
<gene>
    <name evidence="6" type="ORF">KOF26_16820</name>
</gene>
<dbReference type="PANTHER" id="PTHR47234">
    <property type="match status" value="1"/>
</dbReference>
<keyword evidence="1 2" id="KW-0472">Membrane</keyword>
<dbReference type="InterPro" id="IPR012910">
    <property type="entry name" value="Plug_dom"/>
</dbReference>
<accession>A0ABS6BPD9</accession>
<dbReference type="Pfam" id="PF00593">
    <property type="entry name" value="TonB_dep_Rec_b-barrel"/>
    <property type="match status" value="1"/>
</dbReference>
<keyword evidence="7" id="KW-1185">Reference proteome</keyword>